<gene>
    <name evidence="2" type="ORF">KIM322_08580</name>
</gene>
<evidence type="ECO:0000313" key="3">
    <source>
        <dbReference type="Proteomes" id="UP001321741"/>
    </source>
</evidence>
<protein>
    <recommendedName>
        <fullName evidence="4">Surface layer protein A domain-containing protein</fullName>
    </recommendedName>
</protein>
<name>A0ABM8BH52_9LACO</name>
<feature type="signal peptide" evidence="1">
    <location>
        <begin position="1"/>
        <end position="26"/>
    </location>
</feature>
<keyword evidence="3" id="KW-1185">Reference proteome</keyword>
<keyword evidence="1" id="KW-0732">Signal</keyword>
<dbReference type="RefSeq" id="WP_317636855.1">
    <property type="nucleotide sequence ID" value="NZ_AP026803.1"/>
</dbReference>
<evidence type="ECO:0000256" key="1">
    <source>
        <dbReference type="SAM" id="SignalP"/>
    </source>
</evidence>
<sequence>MKAKKTLSLFIASAIALTTGSGIAISATNTNVQAKQVTLSKGTYKVSAKGKITPGRYRIESVQGHGVVSSIRKKPAGFFSELIGDAAARNDSSTYISSYTTDLGKGNKLEFTGTGTYKLIKLSRKRHYRTTLTAGQWKVGRDIKPGKYTFTAITGQGNVATDSYGSKYFFTQLLGTEKKASSGRVTKFTKTLVKGEYLSTGVEKIKLTRK</sequence>
<dbReference type="Proteomes" id="UP001321741">
    <property type="component" value="Chromosome"/>
</dbReference>
<evidence type="ECO:0008006" key="4">
    <source>
        <dbReference type="Google" id="ProtNLM"/>
    </source>
</evidence>
<dbReference type="EMBL" id="AP026803">
    <property type="protein sequence ID" value="BDR60597.1"/>
    <property type="molecule type" value="Genomic_DNA"/>
</dbReference>
<evidence type="ECO:0000313" key="2">
    <source>
        <dbReference type="EMBL" id="BDR60597.1"/>
    </source>
</evidence>
<accession>A0ABM8BH52</accession>
<proteinExistence type="predicted"/>
<reference evidence="2 3" key="1">
    <citation type="journal article" date="2023" name="Microbiol. Spectr.">
        <title>Symbiosis of Carpenter Bees with Uncharacterized Lactic Acid Bacteria Showing NAD Auxotrophy.</title>
        <authorList>
            <person name="Kawasaki S."/>
            <person name="Ozawa K."/>
            <person name="Mori T."/>
            <person name="Yamamoto A."/>
            <person name="Ito M."/>
            <person name="Ohkuma M."/>
            <person name="Sakamoto M."/>
            <person name="Matsutani M."/>
        </authorList>
    </citation>
    <scope>NUCLEOTIDE SEQUENCE [LARGE SCALE GENOMIC DNA]</scope>
    <source>
        <strain evidence="2 3">Kim32-2</strain>
    </source>
</reference>
<organism evidence="2 3">
    <name type="scientific">Lactobacillus xylocopicola</name>
    <dbReference type="NCBI Taxonomy" id="2976676"/>
    <lineage>
        <taxon>Bacteria</taxon>
        <taxon>Bacillati</taxon>
        <taxon>Bacillota</taxon>
        <taxon>Bacilli</taxon>
        <taxon>Lactobacillales</taxon>
        <taxon>Lactobacillaceae</taxon>
        <taxon>Lactobacillus</taxon>
    </lineage>
</organism>
<feature type="chain" id="PRO_5046608770" description="Surface layer protein A domain-containing protein" evidence="1">
    <location>
        <begin position="27"/>
        <end position="210"/>
    </location>
</feature>